<reference evidence="11" key="1">
    <citation type="journal article" date="2015" name="Genome Announc.">
        <title>Genome sequence of the AIDS-associated pathogen Penicillium marneffei (ATCC18224) and its near taxonomic relative Talaromyces stipitatus (ATCC10500).</title>
        <authorList>
            <person name="Nierman W.C."/>
            <person name="Fedorova-Abrams N.D."/>
            <person name="Andrianopoulos A."/>
        </authorList>
    </citation>
    <scope>NUCLEOTIDE SEQUENCE [LARGE SCALE GENOMIC DNA]</scope>
    <source>
        <strain evidence="11">ATCC 10500 / CBS 375.48 / QM 6759 / NRRL 1006</strain>
    </source>
</reference>
<dbReference type="InterPro" id="IPR011701">
    <property type="entry name" value="MFS"/>
</dbReference>
<dbReference type="Proteomes" id="UP000001745">
    <property type="component" value="Unassembled WGS sequence"/>
</dbReference>
<evidence type="ECO:0000259" key="9">
    <source>
        <dbReference type="PROSITE" id="PS50850"/>
    </source>
</evidence>
<evidence type="ECO:0000256" key="5">
    <source>
        <dbReference type="ARBA" id="ARBA00023136"/>
    </source>
</evidence>
<dbReference type="PANTHER" id="PTHR43791">
    <property type="entry name" value="PERMEASE-RELATED"/>
    <property type="match status" value="1"/>
</dbReference>
<feature type="transmembrane region" description="Helical" evidence="8">
    <location>
        <begin position="419"/>
        <end position="439"/>
    </location>
</feature>
<dbReference type="InterPro" id="IPR036259">
    <property type="entry name" value="MFS_trans_sf"/>
</dbReference>
<dbReference type="InParanoid" id="B8MG55"/>
<dbReference type="AlphaFoldDB" id="B8MG55"/>
<dbReference type="GO" id="GO:0016020">
    <property type="term" value="C:membrane"/>
    <property type="evidence" value="ECO:0007669"/>
    <property type="project" value="UniProtKB-SubCell"/>
</dbReference>
<accession>B8MG55</accession>
<dbReference type="PANTHER" id="PTHR43791:SF43">
    <property type="entry name" value="MAJOR FACILITATOR SUPERFAMILY (MFS) PROFILE DOMAIN-CONTAINING PROTEIN"/>
    <property type="match status" value="1"/>
</dbReference>
<evidence type="ECO:0000313" key="11">
    <source>
        <dbReference type="Proteomes" id="UP000001745"/>
    </source>
</evidence>
<feature type="transmembrane region" description="Helical" evidence="8">
    <location>
        <begin position="293"/>
        <end position="317"/>
    </location>
</feature>
<feature type="domain" description="Major facilitator superfamily (MFS) profile" evidence="9">
    <location>
        <begin position="65"/>
        <end position="481"/>
    </location>
</feature>
<dbReference type="VEuPathDB" id="FungiDB:TSTA_010400"/>
<sequence length="518" mass="58745">MTGDDEKKPTSAVNNNLEGDNNHENDRNVLPSKRQYTRRICGIRLPSYFNRDPESTVKRKLDLVLLTYTALSIFIKNLDNTNISNAYVSGMQTDLHLYGNQLNIFSTMFNCGIIVGAVPLILLSTHVRPSILMPTCELCWSILVMGIAGAKNYETIYGLRFFIGFFAAIAFPGFASLLAAWYTPAELGKRMAIYEVSQNVAGMFSGYIQAGLYAHMNERRMASWRWLFIFDGIISLPIAIWGFWAIPDQPKDTRAWWLNSGDRTIAMQRMDRVGRKPLKKVNWARFKRIWKTWHVYLFVICYVFYGAFSWGDSYFALWLQSLNKYSVENINNIPTTGQGAAVVNSIVSGFISDWLENRPLMIIINMLICLMGNGFLAVWTAPTALKFVGYIFITTGLPAQSLTMTWLSEVCQGNATLRGLIVSIGNTFIYAINAWALVLLFPALDAPHYKYGYQICAGMIGVGVISVFAILYAISADVRSGRAWRNEIGLLEYERWIRESEEDEHDDEYQHSTLPRHA</sequence>
<gene>
    <name evidence="10" type="ORF">TSTA_010400</name>
</gene>
<keyword evidence="4 8" id="KW-1133">Transmembrane helix</keyword>
<feature type="transmembrane region" description="Helical" evidence="8">
    <location>
        <begin position="226"/>
        <end position="246"/>
    </location>
</feature>
<comment type="subcellular location">
    <subcellularLocation>
        <location evidence="1">Membrane</location>
        <topology evidence="1">Multi-pass membrane protein</topology>
    </subcellularLocation>
</comment>
<dbReference type="OMA" id="WINEVCQ"/>
<dbReference type="SUPFAM" id="SSF103473">
    <property type="entry name" value="MFS general substrate transporter"/>
    <property type="match status" value="1"/>
</dbReference>
<name>B8MG55_TALSN</name>
<feature type="transmembrane region" description="Helical" evidence="8">
    <location>
        <begin position="451"/>
        <end position="474"/>
    </location>
</feature>
<dbReference type="FunFam" id="1.20.1250.20:FF:000065">
    <property type="entry name" value="Putative MFS pantothenate transporter"/>
    <property type="match status" value="1"/>
</dbReference>
<dbReference type="OrthoDB" id="3639251at2759"/>
<dbReference type="eggNOG" id="KOG2533">
    <property type="taxonomic scope" value="Eukaryota"/>
</dbReference>
<comment type="similarity">
    <text evidence="6">Belongs to the major facilitator superfamily. Allantoate permease family.</text>
</comment>
<protein>
    <submittedName>
        <fullName evidence="10">Allantoate permease, putative</fullName>
    </submittedName>
</protein>
<evidence type="ECO:0000256" key="3">
    <source>
        <dbReference type="ARBA" id="ARBA00022692"/>
    </source>
</evidence>
<evidence type="ECO:0000256" key="1">
    <source>
        <dbReference type="ARBA" id="ARBA00004141"/>
    </source>
</evidence>
<evidence type="ECO:0000256" key="4">
    <source>
        <dbReference type="ARBA" id="ARBA00022989"/>
    </source>
</evidence>
<feature type="transmembrane region" description="Helical" evidence="8">
    <location>
        <begin position="131"/>
        <end position="150"/>
    </location>
</feature>
<dbReference type="Gene3D" id="1.20.1250.20">
    <property type="entry name" value="MFS general substrate transporter like domains"/>
    <property type="match status" value="2"/>
</dbReference>
<keyword evidence="11" id="KW-1185">Reference proteome</keyword>
<evidence type="ECO:0000256" key="2">
    <source>
        <dbReference type="ARBA" id="ARBA00022448"/>
    </source>
</evidence>
<dbReference type="GO" id="GO:0022857">
    <property type="term" value="F:transmembrane transporter activity"/>
    <property type="evidence" value="ECO:0007669"/>
    <property type="project" value="InterPro"/>
</dbReference>
<dbReference type="GeneID" id="8105679"/>
<organism evidence="10 11">
    <name type="scientific">Talaromyces stipitatus (strain ATCC 10500 / CBS 375.48 / QM 6759 / NRRL 1006)</name>
    <name type="common">Penicillium stipitatum</name>
    <dbReference type="NCBI Taxonomy" id="441959"/>
    <lineage>
        <taxon>Eukaryota</taxon>
        <taxon>Fungi</taxon>
        <taxon>Dikarya</taxon>
        <taxon>Ascomycota</taxon>
        <taxon>Pezizomycotina</taxon>
        <taxon>Eurotiomycetes</taxon>
        <taxon>Eurotiomycetidae</taxon>
        <taxon>Eurotiales</taxon>
        <taxon>Trichocomaceae</taxon>
        <taxon>Talaromyces</taxon>
        <taxon>Talaromyces sect. Talaromyces</taxon>
    </lineage>
</organism>
<dbReference type="HOGENOM" id="CLU_001265_4_2_1"/>
<evidence type="ECO:0000256" key="8">
    <source>
        <dbReference type="SAM" id="Phobius"/>
    </source>
</evidence>
<proteinExistence type="inferred from homology"/>
<feature type="transmembrane region" description="Helical" evidence="8">
    <location>
        <begin position="162"/>
        <end position="184"/>
    </location>
</feature>
<keyword evidence="5 8" id="KW-0472">Membrane</keyword>
<dbReference type="Pfam" id="PF07690">
    <property type="entry name" value="MFS_1"/>
    <property type="match status" value="1"/>
</dbReference>
<keyword evidence="3 8" id="KW-0812">Transmembrane</keyword>
<evidence type="ECO:0000256" key="6">
    <source>
        <dbReference type="ARBA" id="ARBA00037968"/>
    </source>
</evidence>
<dbReference type="PhylomeDB" id="B8MG55"/>
<evidence type="ECO:0000313" key="10">
    <source>
        <dbReference type="EMBL" id="EED15922.1"/>
    </source>
</evidence>
<dbReference type="RefSeq" id="XP_002483156.1">
    <property type="nucleotide sequence ID" value="XM_002483111.1"/>
</dbReference>
<dbReference type="PROSITE" id="PS50850">
    <property type="entry name" value="MFS"/>
    <property type="match status" value="1"/>
</dbReference>
<keyword evidence="2" id="KW-0813">Transport</keyword>
<evidence type="ECO:0000256" key="7">
    <source>
        <dbReference type="SAM" id="MobiDB-lite"/>
    </source>
</evidence>
<dbReference type="InterPro" id="IPR020846">
    <property type="entry name" value="MFS_dom"/>
</dbReference>
<feature type="region of interest" description="Disordered" evidence="7">
    <location>
        <begin position="1"/>
        <end position="31"/>
    </location>
</feature>
<feature type="transmembrane region" description="Helical" evidence="8">
    <location>
        <begin position="360"/>
        <end position="381"/>
    </location>
</feature>
<feature type="transmembrane region" description="Helical" evidence="8">
    <location>
        <begin position="102"/>
        <end position="125"/>
    </location>
</feature>
<dbReference type="EMBL" id="EQ962656">
    <property type="protein sequence ID" value="EED15922.1"/>
    <property type="molecule type" value="Genomic_DNA"/>
</dbReference>